<evidence type="ECO:0000313" key="3">
    <source>
        <dbReference type="Proteomes" id="UP000234412"/>
    </source>
</evidence>
<dbReference type="PROSITE" id="PS51350">
    <property type="entry name" value="PTS_HPR_DOM"/>
    <property type="match status" value="1"/>
</dbReference>
<keyword evidence="2" id="KW-0808">Transferase</keyword>
<dbReference type="AlphaFoldDB" id="A0A2N4YTM4"/>
<dbReference type="InterPro" id="IPR035895">
    <property type="entry name" value="HPr-like_sf"/>
</dbReference>
<reference evidence="2 3" key="1">
    <citation type="submission" date="2017-11" db="EMBL/GenBank/DDBJ databases">
        <authorList>
            <person name="Han C.G."/>
        </authorList>
    </citation>
    <scope>NUCLEOTIDE SEQUENCE [LARGE SCALE GENOMIC DNA]</scope>
    <source>
        <strain evidence="2 3">A8</strain>
    </source>
</reference>
<dbReference type="GO" id="GO:0016740">
    <property type="term" value="F:transferase activity"/>
    <property type="evidence" value="ECO:0007669"/>
    <property type="project" value="UniProtKB-KW"/>
</dbReference>
<evidence type="ECO:0000259" key="1">
    <source>
        <dbReference type="PROSITE" id="PS51350"/>
    </source>
</evidence>
<accession>A0A2N4YTM4</accession>
<dbReference type="Proteomes" id="UP000234412">
    <property type="component" value="Unassembled WGS sequence"/>
</dbReference>
<name>A0A2N4YTM4_KLEVA</name>
<dbReference type="Pfam" id="PF00381">
    <property type="entry name" value="PTS-HPr"/>
    <property type="match status" value="1"/>
</dbReference>
<protein>
    <submittedName>
        <fullName evidence="2">Multiphosphoryl transferase</fullName>
    </submittedName>
</protein>
<dbReference type="SUPFAM" id="SSF55594">
    <property type="entry name" value="HPr-like"/>
    <property type="match status" value="1"/>
</dbReference>
<dbReference type="Gene3D" id="3.30.1340.10">
    <property type="entry name" value="HPr-like"/>
    <property type="match status" value="1"/>
</dbReference>
<feature type="non-terminal residue" evidence="2">
    <location>
        <position position="53"/>
    </location>
</feature>
<comment type="caution">
    <text evidence="2">The sequence shown here is derived from an EMBL/GenBank/DDBJ whole genome shotgun (WGS) entry which is preliminary data.</text>
</comment>
<organism evidence="2 3">
    <name type="scientific">Klebsiella variicola</name>
    <dbReference type="NCBI Taxonomy" id="244366"/>
    <lineage>
        <taxon>Bacteria</taxon>
        <taxon>Pseudomonadati</taxon>
        <taxon>Pseudomonadota</taxon>
        <taxon>Gammaproteobacteria</taxon>
        <taxon>Enterobacterales</taxon>
        <taxon>Enterobacteriaceae</taxon>
        <taxon>Klebsiella/Raoultella group</taxon>
        <taxon>Klebsiella</taxon>
        <taxon>Klebsiella pneumoniae complex</taxon>
    </lineage>
</organism>
<dbReference type="InterPro" id="IPR000032">
    <property type="entry name" value="HPr-like"/>
</dbReference>
<evidence type="ECO:0000313" key="2">
    <source>
        <dbReference type="EMBL" id="PLM90965.1"/>
    </source>
</evidence>
<feature type="domain" description="HPr" evidence="1">
    <location>
        <begin position="2"/>
        <end position="53"/>
    </location>
</feature>
<proteinExistence type="predicted"/>
<reference evidence="2 3" key="2">
    <citation type="submission" date="2018-01" db="EMBL/GenBank/DDBJ databases">
        <title>Genomic study of Klebsiella pneumoniae.</title>
        <authorList>
            <person name="Yang Y."/>
            <person name="Bicalho R."/>
        </authorList>
    </citation>
    <scope>NUCLEOTIDE SEQUENCE [LARGE SCALE GENOMIC DNA]</scope>
    <source>
        <strain evidence="2 3">A8</strain>
    </source>
</reference>
<dbReference type="EMBL" id="PIDP01001442">
    <property type="protein sequence ID" value="PLM90965.1"/>
    <property type="molecule type" value="Genomic_DNA"/>
</dbReference>
<dbReference type="InterPro" id="IPR001020">
    <property type="entry name" value="PTS_HPr_His_P_site"/>
</dbReference>
<sequence length="53" mass="5801">MALVIEFTCDLPNGVHARPASLVETLCNRFSSAIEWRNLRRETGGNAKSALAI</sequence>
<dbReference type="PROSITE" id="PS00369">
    <property type="entry name" value="PTS_HPR_HIS"/>
    <property type="match status" value="1"/>
</dbReference>
<gene>
    <name evidence="2" type="ORF">CWN47_28345</name>
</gene>